<reference evidence="2 3" key="1">
    <citation type="submission" date="2022-06" db="EMBL/GenBank/DDBJ databases">
        <title>Draft genome sequence of type strain Streptomyces rubrisoli DSM 42083.</title>
        <authorList>
            <person name="Duangmal K."/>
            <person name="Klaysubun C."/>
        </authorList>
    </citation>
    <scope>NUCLEOTIDE SEQUENCE [LARGE SCALE GENOMIC DNA]</scope>
    <source>
        <strain evidence="2 3">DSM 42083</strain>
    </source>
</reference>
<organism evidence="2 3">
    <name type="scientific">Streptantibioticus rubrisoli</name>
    <dbReference type="NCBI Taxonomy" id="1387313"/>
    <lineage>
        <taxon>Bacteria</taxon>
        <taxon>Bacillati</taxon>
        <taxon>Actinomycetota</taxon>
        <taxon>Actinomycetes</taxon>
        <taxon>Kitasatosporales</taxon>
        <taxon>Streptomycetaceae</taxon>
        <taxon>Streptantibioticus</taxon>
    </lineage>
</organism>
<accession>A0ABT1PKB3</accession>
<protein>
    <submittedName>
        <fullName evidence="2">Uncharacterized protein</fullName>
    </submittedName>
</protein>
<gene>
    <name evidence="2" type="ORF">NON19_28165</name>
</gene>
<keyword evidence="3" id="KW-1185">Reference proteome</keyword>
<feature type="region of interest" description="Disordered" evidence="1">
    <location>
        <begin position="74"/>
        <end position="104"/>
    </location>
</feature>
<name>A0ABT1PKB3_9ACTN</name>
<dbReference type="EMBL" id="JANFNH010000049">
    <property type="protein sequence ID" value="MCQ4045805.1"/>
    <property type="molecule type" value="Genomic_DNA"/>
</dbReference>
<sequence length="104" mass="10852">MTNPHLPPGALLAAALQQLVDDYPTDDAVSVVLTVTDLDEPGRGEPIDIKLQPGQAAWLTSLVMDEGATCRNAHPGGNDQCGHCRGTGRVRGADEPPADDGSRP</sequence>
<dbReference type="RefSeq" id="WP_255931957.1">
    <property type="nucleotide sequence ID" value="NZ_JANFNH010000049.1"/>
</dbReference>
<evidence type="ECO:0000256" key="1">
    <source>
        <dbReference type="SAM" id="MobiDB-lite"/>
    </source>
</evidence>
<comment type="caution">
    <text evidence="2">The sequence shown here is derived from an EMBL/GenBank/DDBJ whole genome shotgun (WGS) entry which is preliminary data.</text>
</comment>
<evidence type="ECO:0000313" key="2">
    <source>
        <dbReference type="EMBL" id="MCQ4045805.1"/>
    </source>
</evidence>
<proteinExistence type="predicted"/>
<dbReference type="Proteomes" id="UP001206206">
    <property type="component" value="Unassembled WGS sequence"/>
</dbReference>
<evidence type="ECO:0000313" key="3">
    <source>
        <dbReference type="Proteomes" id="UP001206206"/>
    </source>
</evidence>